<evidence type="ECO:0000259" key="6">
    <source>
        <dbReference type="Pfam" id="PF01494"/>
    </source>
</evidence>
<gene>
    <name evidence="7" type="ORF">M427DRAFT_72049</name>
</gene>
<name>A0A139A6H6_GONPJ</name>
<dbReference type="OMA" id="HGYNAED"/>
<keyword evidence="5" id="KW-0503">Monooxygenase</keyword>
<dbReference type="OrthoDB" id="1716816at2759"/>
<evidence type="ECO:0000256" key="3">
    <source>
        <dbReference type="ARBA" id="ARBA00022827"/>
    </source>
</evidence>
<dbReference type="Pfam" id="PF01494">
    <property type="entry name" value="FAD_binding_3"/>
    <property type="match status" value="1"/>
</dbReference>
<dbReference type="GO" id="GO:0071949">
    <property type="term" value="F:FAD binding"/>
    <property type="evidence" value="ECO:0007669"/>
    <property type="project" value="InterPro"/>
</dbReference>
<dbReference type="PRINTS" id="PR00420">
    <property type="entry name" value="RNGMNOXGNASE"/>
</dbReference>
<keyword evidence="3" id="KW-0274">FAD</keyword>
<evidence type="ECO:0000256" key="5">
    <source>
        <dbReference type="ARBA" id="ARBA00023033"/>
    </source>
</evidence>
<dbReference type="InterPro" id="IPR050493">
    <property type="entry name" value="FAD-dep_Monooxygenase_BioMet"/>
</dbReference>
<sequence length="445" mass="48454">MSAKTAIVIGGGPAGALSALVLKKHGITPTVYEKRTWETSPDDRHPFWDVGGSIDLYGNGLRALERLGFIDDVLVNGGGSCSKLFFFLMDGSDGMAQNLVVDKPGEYRPIQILRSSYHKILMKNCEKQGIQIHTKKQVVDVQQTATNVTATFADGTSATADFLIAADGIYSSVRRILFPDHKPVQRHGVGFVGVFDLGVAPAEGVPLLGFEHGEMAIYSAPVAGNLIYTVHCPEDNAGAWVLMQCKKPAEGEDPDWLPYQDLPRESTRLANIVEEWGAPASVTNAVRFSKRITPIHMSDVPDMSTLHKGRVLFIGDAGHGTLPTQGQGLCQAIEDCNVLHELLVNFPGFAEGDYVDVFALFDEIRLPRVHFVANQSRTVMGHLTASSNIQMKVDRFVFRLILGVRNGLSLNDAIFGYNCDKDVSKALEKYRKRRQAGKGGASAAA</sequence>
<dbReference type="PANTHER" id="PTHR13789">
    <property type="entry name" value="MONOOXYGENASE"/>
    <property type="match status" value="1"/>
</dbReference>
<keyword evidence="2" id="KW-0285">Flavoprotein</keyword>
<accession>A0A139A6H6</accession>
<evidence type="ECO:0000256" key="1">
    <source>
        <dbReference type="ARBA" id="ARBA00007992"/>
    </source>
</evidence>
<dbReference type="Gene3D" id="3.50.50.60">
    <property type="entry name" value="FAD/NAD(P)-binding domain"/>
    <property type="match status" value="1"/>
</dbReference>
<evidence type="ECO:0000256" key="4">
    <source>
        <dbReference type="ARBA" id="ARBA00023002"/>
    </source>
</evidence>
<dbReference type="STRING" id="1344416.A0A139A6H6"/>
<comment type="similarity">
    <text evidence="1">Belongs to the paxM FAD-dependent monooxygenase family.</text>
</comment>
<dbReference type="Proteomes" id="UP000070544">
    <property type="component" value="Unassembled WGS sequence"/>
</dbReference>
<dbReference type="PANTHER" id="PTHR13789:SF309">
    <property type="entry name" value="PUTATIVE (AFU_ORTHOLOGUE AFUA_6G14510)-RELATED"/>
    <property type="match status" value="1"/>
</dbReference>
<reference evidence="7 8" key="1">
    <citation type="journal article" date="2015" name="Genome Biol. Evol.">
        <title>Phylogenomic analyses indicate that early fungi evolved digesting cell walls of algal ancestors of land plants.</title>
        <authorList>
            <person name="Chang Y."/>
            <person name="Wang S."/>
            <person name="Sekimoto S."/>
            <person name="Aerts A.L."/>
            <person name="Choi C."/>
            <person name="Clum A."/>
            <person name="LaButti K.M."/>
            <person name="Lindquist E.A."/>
            <person name="Yee Ngan C."/>
            <person name="Ohm R.A."/>
            <person name="Salamov A.A."/>
            <person name="Grigoriev I.V."/>
            <person name="Spatafora J.W."/>
            <person name="Berbee M.L."/>
        </authorList>
    </citation>
    <scope>NUCLEOTIDE SEQUENCE [LARGE SCALE GENOMIC DNA]</scope>
    <source>
        <strain evidence="7 8">JEL478</strain>
    </source>
</reference>
<dbReference type="AlphaFoldDB" id="A0A139A6H6"/>
<dbReference type="GO" id="GO:0004497">
    <property type="term" value="F:monooxygenase activity"/>
    <property type="evidence" value="ECO:0007669"/>
    <property type="project" value="UniProtKB-KW"/>
</dbReference>
<keyword evidence="4" id="KW-0560">Oxidoreductase</keyword>
<evidence type="ECO:0000313" key="8">
    <source>
        <dbReference type="Proteomes" id="UP000070544"/>
    </source>
</evidence>
<dbReference type="SUPFAM" id="SSF51905">
    <property type="entry name" value="FAD/NAD(P)-binding domain"/>
    <property type="match status" value="1"/>
</dbReference>
<evidence type="ECO:0000313" key="7">
    <source>
        <dbReference type="EMBL" id="KXS12407.1"/>
    </source>
</evidence>
<organism evidence="7 8">
    <name type="scientific">Gonapodya prolifera (strain JEL478)</name>
    <name type="common">Monoblepharis prolifera</name>
    <dbReference type="NCBI Taxonomy" id="1344416"/>
    <lineage>
        <taxon>Eukaryota</taxon>
        <taxon>Fungi</taxon>
        <taxon>Fungi incertae sedis</taxon>
        <taxon>Chytridiomycota</taxon>
        <taxon>Chytridiomycota incertae sedis</taxon>
        <taxon>Monoblepharidomycetes</taxon>
        <taxon>Monoblepharidales</taxon>
        <taxon>Gonapodyaceae</taxon>
        <taxon>Gonapodya</taxon>
    </lineage>
</organism>
<dbReference type="InterPro" id="IPR002938">
    <property type="entry name" value="FAD-bd"/>
</dbReference>
<dbReference type="InterPro" id="IPR036188">
    <property type="entry name" value="FAD/NAD-bd_sf"/>
</dbReference>
<feature type="domain" description="FAD-binding" evidence="6">
    <location>
        <begin position="6"/>
        <end position="343"/>
    </location>
</feature>
<evidence type="ECO:0000256" key="2">
    <source>
        <dbReference type="ARBA" id="ARBA00022630"/>
    </source>
</evidence>
<dbReference type="EMBL" id="KQ965788">
    <property type="protein sequence ID" value="KXS12407.1"/>
    <property type="molecule type" value="Genomic_DNA"/>
</dbReference>
<protein>
    <submittedName>
        <fullName evidence="7">FAD/NAD(P)-binding domain-containing protein</fullName>
    </submittedName>
</protein>
<keyword evidence="8" id="KW-1185">Reference proteome</keyword>
<proteinExistence type="inferred from homology"/>